<reference evidence="12" key="1">
    <citation type="journal article" date="2020" name="Ecol. Evol.">
        <title>Genome structure and content of the rice root-knot nematode (Meloidogyne graminicola).</title>
        <authorList>
            <person name="Phan N.T."/>
            <person name="Danchin E.G.J."/>
            <person name="Klopp C."/>
            <person name="Perfus-Barbeoch L."/>
            <person name="Kozlowski D.K."/>
            <person name="Koutsovoulos G.D."/>
            <person name="Lopez-Roques C."/>
            <person name="Bouchez O."/>
            <person name="Zahm M."/>
            <person name="Besnard G."/>
            <person name="Bellafiore S."/>
        </authorList>
    </citation>
    <scope>NUCLEOTIDE SEQUENCE</scope>
    <source>
        <strain evidence="12">VN-18</strain>
    </source>
</reference>
<evidence type="ECO:0000256" key="4">
    <source>
        <dbReference type="ARBA" id="ARBA00012137"/>
    </source>
</evidence>
<evidence type="ECO:0000313" key="13">
    <source>
        <dbReference type="Proteomes" id="UP000605970"/>
    </source>
</evidence>
<evidence type="ECO:0000256" key="2">
    <source>
        <dbReference type="ARBA" id="ARBA00004784"/>
    </source>
</evidence>
<dbReference type="PRINTS" id="PR00988">
    <property type="entry name" value="URIDINKINASE"/>
</dbReference>
<sequence>MRCPFIIGVAGGTASGKSTVCSRIIDRLASNGVHKRVVSISQDSFYRDLVNNEEFARALRGDFNFDHPDAFEHTTMLSTLRNLKQYKPSKIPLYDFRTHSRIGWQDIDPADVILVEGILILFDQELRNMFDLKLFVDTDPDIRLARRVSFSVERDIAEWGRPLNQILHQYLTLVKPAFEDFCLPTKKYADVIIPRGADNNVAIELIVQHIYDILRIPSPPSRSKSRESDENLSQNNLINSDKEID</sequence>
<dbReference type="EC" id="2.7.1.48" evidence="4"/>
<comment type="catalytic activity">
    <reaction evidence="8">
        <text>cytidine + ATP = CMP + ADP + H(+)</text>
        <dbReference type="Rhea" id="RHEA:24674"/>
        <dbReference type="ChEBI" id="CHEBI:15378"/>
        <dbReference type="ChEBI" id="CHEBI:17562"/>
        <dbReference type="ChEBI" id="CHEBI:30616"/>
        <dbReference type="ChEBI" id="CHEBI:60377"/>
        <dbReference type="ChEBI" id="CHEBI:456216"/>
        <dbReference type="EC" id="2.7.1.48"/>
    </reaction>
</comment>
<evidence type="ECO:0000256" key="3">
    <source>
        <dbReference type="ARBA" id="ARBA00005408"/>
    </source>
</evidence>
<comment type="catalytic activity">
    <reaction evidence="9">
        <text>uridine + ATP = UMP + ADP + H(+)</text>
        <dbReference type="Rhea" id="RHEA:16825"/>
        <dbReference type="ChEBI" id="CHEBI:15378"/>
        <dbReference type="ChEBI" id="CHEBI:16704"/>
        <dbReference type="ChEBI" id="CHEBI:30616"/>
        <dbReference type="ChEBI" id="CHEBI:57865"/>
        <dbReference type="ChEBI" id="CHEBI:456216"/>
        <dbReference type="EC" id="2.7.1.48"/>
    </reaction>
</comment>
<dbReference type="NCBIfam" id="NF004018">
    <property type="entry name" value="PRK05480.1"/>
    <property type="match status" value="1"/>
</dbReference>
<keyword evidence="13" id="KW-1185">Reference proteome</keyword>
<dbReference type="GO" id="GO:0004849">
    <property type="term" value="F:uridine kinase activity"/>
    <property type="evidence" value="ECO:0007669"/>
    <property type="project" value="UniProtKB-EC"/>
</dbReference>
<comment type="pathway">
    <text evidence="2">Pyrimidine metabolism; CTP biosynthesis via salvage pathway; CTP from cytidine: step 1/3.</text>
</comment>
<evidence type="ECO:0000256" key="8">
    <source>
        <dbReference type="ARBA" id="ARBA00047436"/>
    </source>
</evidence>
<dbReference type="CDD" id="cd02023">
    <property type="entry name" value="UMPK"/>
    <property type="match status" value="1"/>
</dbReference>
<protein>
    <recommendedName>
        <fullName evidence="4">uridine/cytidine kinase</fullName>
        <ecNumber evidence="4">2.7.1.48</ecNumber>
    </recommendedName>
</protein>
<dbReference type="Gene3D" id="3.40.50.300">
    <property type="entry name" value="P-loop containing nucleotide triphosphate hydrolases"/>
    <property type="match status" value="1"/>
</dbReference>
<accession>A0A8T0A070</accession>
<dbReference type="EMBL" id="JABEBT010000009">
    <property type="protein sequence ID" value="KAF7638815.1"/>
    <property type="molecule type" value="Genomic_DNA"/>
</dbReference>
<proteinExistence type="inferred from homology"/>
<dbReference type="AlphaFoldDB" id="A0A8T0A070"/>
<dbReference type="OrthoDB" id="10257085at2759"/>
<evidence type="ECO:0000256" key="7">
    <source>
        <dbReference type="ARBA" id="ARBA00022777"/>
    </source>
</evidence>
<dbReference type="SUPFAM" id="SSF52540">
    <property type="entry name" value="P-loop containing nucleoside triphosphate hydrolases"/>
    <property type="match status" value="1"/>
</dbReference>
<dbReference type="InterPro" id="IPR000764">
    <property type="entry name" value="Uridine_kinase-like"/>
</dbReference>
<evidence type="ECO:0000256" key="10">
    <source>
        <dbReference type="SAM" id="MobiDB-lite"/>
    </source>
</evidence>
<evidence type="ECO:0000256" key="9">
    <source>
        <dbReference type="ARBA" id="ARBA00048909"/>
    </source>
</evidence>
<feature type="region of interest" description="Disordered" evidence="10">
    <location>
        <begin position="221"/>
        <end position="245"/>
    </location>
</feature>
<dbReference type="Pfam" id="PF00485">
    <property type="entry name" value="PRK"/>
    <property type="match status" value="1"/>
</dbReference>
<dbReference type="InterPro" id="IPR006083">
    <property type="entry name" value="PRK/URK"/>
</dbReference>
<dbReference type="FunFam" id="3.40.50.300:FF:000339">
    <property type="entry name" value="Uridine kinase"/>
    <property type="match status" value="1"/>
</dbReference>
<evidence type="ECO:0000256" key="5">
    <source>
        <dbReference type="ARBA" id="ARBA00022679"/>
    </source>
</evidence>
<dbReference type="GO" id="GO:0005524">
    <property type="term" value="F:ATP binding"/>
    <property type="evidence" value="ECO:0007669"/>
    <property type="project" value="InterPro"/>
</dbReference>
<dbReference type="PANTHER" id="PTHR10285">
    <property type="entry name" value="URIDINE KINASE"/>
    <property type="match status" value="1"/>
</dbReference>
<keyword evidence="6" id="KW-0547">Nucleotide-binding</keyword>
<evidence type="ECO:0000313" key="12">
    <source>
        <dbReference type="EMBL" id="KAF7638815.1"/>
    </source>
</evidence>
<keyword evidence="5" id="KW-0808">Transferase</keyword>
<dbReference type="Proteomes" id="UP000605970">
    <property type="component" value="Unassembled WGS sequence"/>
</dbReference>
<comment type="similarity">
    <text evidence="3">Belongs to the uridine kinase family.</text>
</comment>
<evidence type="ECO:0000256" key="1">
    <source>
        <dbReference type="ARBA" id="ARBA00004690"/>
    </source>
</evidence>
<dbReference type="InterPro" id="IPR027417">
    <property type="entry name" value="P-loop_NTPase"/>
</dbReference>
<evidence type="ECO:0000256" key="6">
    <source>
        <dbReference type="ARBA" id="ARBA00022741"/>
    </source>
</evidence>
<name>A0A8T0A070_9BILA</name>
<organism evidence="12 13">
    <name type="scientific">Meloidogyne graminicola</name>
    <dbReference type="NCBI Taxonomy" id="189291"/>
    <lineage>
        <taxon>Eukaryota</taxon>
        <taxon>Metazoa</taxon>
        <taxon>Ecdysozoa</taxon>
        <taxon>Nematoda</taxon>
        <taxon>Chromadorea</taxon>
        <taxon>Rhabditida</taxon>
        <taxon>Tylenchina</taxon>
        <taxon>Tylenchomorpha</taxon>
        <taxon>Tylenchoidea</taxon>
        <taxon>Meloidogynidae</taxon>
        <taxon>Meloidogyninae</taxon>
        <taxon>Meloidogyne</taxon>
    </lineage>
</organism>
<evidence type="ECO:0000259" key="11">
    <source>
        <dbReference type="Pfam" id="PF00485"/>
    </source>
</evidence>
<feature type="domain" description="Phosphoribulokinase/uridine kinase" evidence="11">
    <location>
        <begin position="6"/>
        <end position="202"/>
    </location>
</feature>
<gene>
    <name evidence="12" type="ORF">Mgra_00001623</name>
</gene>
<dbReference type="GO" id="GO:0008655">
    <property type="term" value="P:pyrimidine-containing compound salvage"/>
    <property type="evidence" value="ECO:0007669"/>
    <property type="project" value="UniProtKB-ARBA"/>
</dbReference>
<keyword evidence="7" id="KW-0418">Kinase</keyword>
<comment type="caution">
    <text evidence="12">The sequence shown here is derived from an EMBL/GenBank/DDBJ whole genome shotgun (WGS) entry which is preliminary data.</text>
</comment>
<comment type="pathway">
    <text evidence="1">Pyrimidine metabolism; UMP biosynthesis via salvage pathway; UMP from uridine: step 1/1.</text>
</comment>